<feature type="domain" description="Ig-like" evidence="3">
    <location>
        <begin position="534"/>
        <end position="623"/>
    </location>
</feature>
<dbReference type="Pfam" id="PF00041">
    <property type="entry name" value="fn3"/>
    <property type="match status" value="8"/>
</dbReference>
<organism evidence="5 6">
    <name type="scientific">Cynoglossus semilaevis</name>
    <name type="common">Tongue sole</name>
    <dbReference type="NCBI Taxonomy" id="244447"/>
    <lineage>
        <taxon>Eukaryota</taxon>
        <taxon>Metazoa</taxon>
        <taxon>Chordata</taxon>
        <taxon>Craniata</taxon>
        <taxon>Vertebrata</taxon>
        <taxon>Euteleostomi</taxon>
        <taxon>Actinopterygii</taxon>
        <taxon>Neopterygii</taxon>
        <taxon>Teleostei</taxon>
        <taxon>Neoteleostei</taxon>
        <taxon>Acanthomorphata</taxon>
        <taxon>Carangaria</taxon>
        <taxon>Pleuronectiformes</taxon>
        <taxon>Pleuronectoidei</taxon>
        <taxon>Cynoglossidae</taxon>
        <taxon>Cynoglossinae</taxon>
        <taxon>Cynoglossus</taxon>
    </lineage>
</organism>
<reference evidence="5" key="2">
    <citation type="submission" date="2025-08" db="UniProtKB">
        <authorList>
            <consortium name="Ensembl"/>
        </authorList>
    </citation>
    <scope>IDENTIFICATION</scope>
</reference>
<dbReference type="InterPro" id="IPR003599">
    <property type="entry name" value="Ig_sub"/>
</dbReference>
<dbReference type="InterPro" id="IPR036116">
    <property type="entry name" value="FN3_sf"/>
</dbReference>
<dbReference type="GO" id="GO:0008307">
    <property type="term" value="F:structural constituent of muscle"/>
    <property type="evidence" value="ECO:0007669"/>
    <property type="project" value="TreeGrafter"/>
</dbReference>
<dbReference type="FunFam" id="2.60.40.10:FF:000031">
    <property type="entry name" value="Myosin-binding protein C, slow type"/>
    <property type="match status" value="2"/>
</dbReference>
<proteinExistence type="predicted"/>
<dbReference type="PROSITE" id="PS50853">
    <property type="entry name" value="FN3"/>
    <property type="match status" value="8"/>
</dbReference>
<dbReference type="STRING" id="244447.ENSCSEP00000032513"/>
<dbReference type="FunFam" id="2.60.40.10:FF:000034">
    <property type="entry name" value="Titin isoform A"/>
    <property type="match status" value="2"/>
</dbReference>
<dbReference type="FunFam" id="2.60.40.10:FF:000112">
    <property type="entry name" value="Titin a"/>
    <property type="match status" value="1"/>
</dbReference>
<dbReference type="GO" id="GO:0048738">
    <property type="term" value="P:cardiac muscle tissue development"/>
    <property type="evidence" value="ECO:0007669"/>
    <property type="project" value="TreeGrafter"/>
</dbReference>
<evidence type="ECO:0000313" key="5">
    <source>
        <dbReference type="Ensembl" id="ENSCSEP00000032513.1"/>
    </source>
</evidence>
<evidence type="ECO:0000313" key="6">
    <source>
        <dbReference type="Proteomes" id="UP000265120"/>
    </source>
</evidence>
<feature type="domain" description="Fibronectin type-III" evidence="4">
    <location>
        <begin position="236"/>
        <end position="337"/>
    </location>
</feature>
<dbReference type="SMART" id="SM00408">
    <property type="entry name" value="IGc2"/>
    <property type="match status" value="3"/>
</dbReference>
<dbReference type="InterPro" id="IPR013098">
    <property type="entry name" value="Ig_I-set"/>
</dbReference>
<dbReference type="GO" id="GO:0031430">
    <property type="term" value="C:M band"/>
    <property type="evidence" value="ECO:0007669"/>
    <property type="project" value="TreeGrafter"/>
</dbReference>
<dbReference type="FunFam" id="2.60.40.10:FF:000002">
    <property type="entry name" value="Titin a"/>
    <property type="match status" value="2"/>
</dbReference>
<evidence type="ECO:0000259" key="3">
    <source>
        <dbReference type="PROSITE" id="PS50835"/>
    </source>
</evidence>
<dbReference type="FunFam" id="2.60.40.10:FF:000003">
    <property type="entry name" value="Titin isoform E"/>
    <property type="match status" value="2"/>
</dbReference>
<evidence type="ECO:0008006" key="7">
    <source>
        <dbReference type="Google" id="ProtNLM"/>
    </source>
</evidence>
<name>A0A3P8WYM7_CYNSE</name>
<dbReference type="SUPFAM" id="SSF49265">
    <property type="entry name" value="Fibronectin type III"/>
    <property type="match status" value="6"/>
</dbReference>
<keyword evidence="6" id="KW-1185">Reference proteome</keyword>
<evidence type="ECO:0000256" key="1">
    <source>
        <dbReference type="ARBA" id="ARBA00022737"/>
    </source>
</evidence>
<dbReference type="PRINTS" id="PR00014">
    <property type="entry name" value="FNTYPEIII"/>
</dbReference>
<dbReference type="PANTHER" id="PTHR14340">
    <property type="entry name" value="MICROFIBRIL-ASSOCIATED GLYCOPROTEIN 3"/>
    <property type="match status" value="1"/>
</dbReference>
<dbReference type="CDD" id="cd00063">
    <property type="entry name" value="FN3"/>
    <property type="match status" value="9"/>
</dbReference>
<dbReference type="CDD" id="cd05748">
    <property type="entry name" value="Ig_Titin_like"/>
    <property type="match status" value="1"/>
</dbReference>
<evidence type="ECO:0000259" key="4">
    <source>
        <dbReference type="PROSITE" id="PS50853"/>
    </source>
</evidence>
<feature type="domain" description="Fibronectin type-III" evidence="4">
    <location>
        <begin position="338"/>
        <end position="430"/>
    </location>
</feature>
<dbReference type="InterPro" id="IPR007110">
    <property type="entry name" value="Ig-like_dom"/>
</dbReference>
<feature type="domain" description="Fibronectin type-III" evidence="4">
    <location>
        <begin position="828"/>
        <end position="924"/>
    </location>
</feature>
<feature type="domain" description="Fibronectin type-III" evidence="4">
    <location>
        <begin position="44"/>
        <end position="137"/>
    </location>
</feature>
<dbReference type="SMART" id="SM00409">
    <property type="entry name" value="IG"/>
    <property type="match status" value="3"/>
</dbReference>
<dbReference type="Proteomes" id="UP000265120">
    <property type="component" value="Chromosome 16"/>
</dbReference>
<sequence length="1331" mass="147241">MSLKIEPLPEGGIFFFRVLAENDYGVGLPAKTPDPIKVSEKPQPPGKVTVVDVTRSSVTLTWEKPQHDGGSRISQYEVELAPKDSEVWSVCATVKGLETVVTNLLKGEEYNFRVVAVNSKGKSDPRQLAHSVIAKDLLIEPAVRPKVSTYSVQVGYDLKVEVPIAGHPKPTISWTKDGAALKETTRVNVTHSAHHTTLTIKDATKDDAGLYSINVANNLGSKDATFEVITLDKPGPPTGPVKLEDISAESITLSWEPPTYTGGCPISNYVVVKRDTTTTNWVVVSATVARTTLKVANLKTGAEYQFRIYAENRYGKSYAIDSEPVIAQYPFQEPGPPGTPFVSSYTKDYMVVEWHKPPSDGGSAILGYHLERKEKNSILWTKINKMLIQDCRFKSTPLEEGIEYEYKVSAENIVGIGKCSKVSEVYVALDPCDPPGCPKAVIVTRHSVLLKWTPPEYDGGSLVTGYVVEKRDLPEGKWMKASFANVMENEFTVTGLIEDSKYDFRVIARNAAGAVSKPSMSTGPITAKDEVDPPTCETDPIYNQTIVVNAGETFNLEATVDGKPVPTAQWFKGNVEVENSARAEIKNTDFKALLVVKDSIRVDGGQYTLVLTNVGGTKTVPFSVKVLDRPGPSEGPLTVSNVTEEKCSLSWLPPKHDGGGNVSHYVIEKRETSRLAWTVVSADCGATMTKVTKLLKGNEYVFRVMAVNKYGVGEPLESTAVIMRNPFGLPGSPSELEITNIIRDSMTWKPPINNGGSPILGYHLERKEKNSILWTKLNKLLIPETRYKTSELEEGIEYEFRIYAENIAGISIASKVSESTVARDPCDPPGTPEAIEITRNHVTLQWTRPQYDGGSAITGYVIERKKYPDNRWMKATFTNILNTQFTITGLTEDCVYEFRIIARNAAGIFSPPSESTGQITAKDEIEPPGATMDSKFKDLTVVHAGETFTIDADYSGKPIPEVIWIKDGKEIDKATPRMEIKTTLTRTILTVKDCIRVDGGHFILKLVNVGGIKMVPVNVKVLDRPGPPDGPLEVKGVTSEKCYLHWNHPSHDGGASISHYIIEKRETSRLSWTIVEPKIQAISYKISGYIVEMKEAADDEWLMCTPHTGVTVTHYTVKKLKENAEYNFRICAFNHEGVGEPVVLPGSVIAAEKLEAPEIELDADLRKMVNVRSSATLRLFVPIRGKPEPEVRWAKADGTLNERAQIDVTSSYTMLVIEDVNRFDTGKYEKSCNKLCKLFVQVVKGTIRDTRQKVTNLLENNEYQYRVCAVNKAGAGNYSVASDLYKAFDPIGMCIVPIRILLFFLNYTLDLNLYYICLPRPAWRTIQASCC</sequence>
<feature type="domain" description="Fibronectin type-III" evidence="4">
    <location>
        <begin position="434"/>
        <end position="530"/>
    </location>
</feature>
<feature type="domain" description="Fibronectin type-III" evidence="4">
    <location>
        <begin position="729"/>
        <end position="824"/>
    </location>
</feature>
<feature type="domain" description="Ig-like" evidence="3">
    <location>
        <begin position="145"/>
        <end position="229"/>
    </location>
</feature>
<dbReference type="GO" id="GO:0045214">
    <property type="term" value="P:sarcomere organization"/>
    <property type="evidence" value="ECO:0007669"/>
    <property type="project" value="TreeGrafter"/>
</dbReference>
<dbReference type="PANTHER" id="PTHR14340:SF13">
    <property type="entry name" value="TITIN"/>
    <property type="match status" value="1"/>
</dbReference>
<protein>
    <recommendedName>
        <fullName evidence="7">Titin</fullName>
    </recommendedName>
</protein>
<dbReference type="SUPFAM" id="SSF48726">
    <property type="entry name" value="Immunoglobulin"/>
    <property type="match status" value="4"/>
</dbReference>
<dbReference type="InterPro" id="IPR036179">
    <property type="entry name" value="Ig-like_dom_sf"/>
</dbReference>
<dbReference type="InterPro" id="IPR003961">
    <property type="entry name" value="FN3_dom"/>
</dbReference>
<accession>A0A3P8WYM7</accession>
<dbReference type="GeneTree" id="ENSGT01150000286978"/>
<dbReference type="InParanoid" id="A0A3P8WYM7"/>
<evidence type="ECO:0000256" key="2">
    <source>
        <dbReference type="ARBA" id="ARBA00023319"/>
    </source>
</evidence>
<feature type="domain" description="Fibronectin type-III" evidence="4">
    <location>
        <begin position="1028"/>
        <end position="1153"/>
    </location>
</feature>
<keyword evidence="1" id="KW-0677">Repeat</keyword>
<dbReference type="FunFam" id="2.60.40.10:FF:000011">
    <property type="entry name" value="Titin b"/>
    <property type="match status" value="2"/>
</dbReference>
<feature type="domain" description="Ig-like" evidence="3">
    <location>
        <begin position="1157"/>
        <end position="1228"/>
    </location>
</feature>
<reference evidence="5 6" key="1">
    <citation type="journal article" date="2014" name="Nat. Genet.">
        <title>Whole-genome sequence of a flatfish provides insights into ZW sex chromosome evolution and adaptation to a benthic lifestyle.</title>
        <authorList>
            <person name="Chen S."/>
            <person name="Zhang G."/>
            <person name="Shao C."/>
            <person name="Huang Q."/>
            <person name="Liu G."/>
            <person name="Zhang P."/>
            <person name="Song W."/>
            <person name="An N."/>
            <person name="Chalopin D."/>
            <person name="Volff J.N."/>
            <person name="Hong Y."/>
            <person name="Li Q."/>
            <person name="Sha Z."/>
            <person name="Zhou H."/>
            <person name="Xie M."/>
            <person name="Yu Q."/>
            <person name="Liu Y."/>
            <person name="Xiang H."/>
            <person name="Wang N."/>
            <person name="Wu K."/>
            <person name="Yang C."/>
            <person name="Zhou Q."/>
            <person name="Liao X."/>
            <person name="Yang L."/>
            <person name="Hu Q."/>
            <person name="Zhang J."/>
            <person name="Meng L."/>
            <person name="Jin L."/>
            <person name="Tian Y."/>
            <person name="Lian J."/>
            <person name="Yang J."/>
            <person name="Miao G."/>
            <person name="Liu S."/>
            <person name="Liang Z."/>
            <person name="Yan F."/>
            <person name="Li Y."/>
            <person name="Sun B."/>
            <person name="Zhang H."/>
            <person name="Zhang J."/>
            <person name="Zhu Y."/>
            <person name="Du M."/>
            <person name="Zhao Y."/>
            <person name="Schartl M."/>
            <person name="Tang Q."/>
            <person name="Wang J."/>
        </authorList>
    </citation>
    <scope>NUCLEOTIDE SEQUENCE</scope>
</reference>
<dbReference type="SMART" id="SM00060">
    <property type="entry name" value="FN3"/>
    <property type="match status" value="9"/>
</dbReference>
<dbReference type="InterPro" id="IPR003598">
    <property type="entry name" value="Ig_sub2"/>
</dbReference>
<dbReference type="PROSITE" id="PS50835">
    <property type="entry name" value="IG_LIKE"/>
    <property type="match status" value="3"/>
</dbReference>
<feature type="domain" description="Fibronectin type-III" evidence="4">
    <location>
        <begin position="633"/>
        <end position="726"/>
    </location>
</feature>
<dbReference type="Ensembl" id="ENSCSET00000032934.1">
    <property type="protein sequence ID" value="ENSCSEP00000032513.1"/>
    <property type="gene ID" value="ENSCSEG00000020866.1"/>
</dbReference>
<dbReference type="InterPro" id="IPR013783">
    <property type="entry name" value="Ig-like_fold"/>
</dbReference>
<keyword evidence="2" id="KW-0393">Immunoglobulin domain</keyword>
<dbReference type="Pfam" id="PF07679">
    <property type="entry name" value="I-set"/>
    <property type="match status" value="4"/>
</dbReference>
<reference evidence="5" key="3">
    <citation type="submission" date="2025-09" db="UniProtKB">
        <authorList>
            <consortium name="Ensembl"/>
        </authorList>
    </citation>
    <scope>IDENTIFICATION</scope>
</reference>
<dbReference type="Gene3D" id="2.60.40.10">
    <property type="entry name" value="Immunoglobulins"/>
    <property type="match status" value="13"/>
</dbReference>